<dbReference type="OrthoDB" id="2309723at2759"/>
<dbReference type="InterPro" id="IPR036864">
    <property type="entry name" value="Zn2-C6_fun-type_DNA-bd_sf"/>
</dbReference>
<evidence type="ECO:0000259" key="8">
    <source>
        <dbReference type="PROSITE" id="PS50048"/>
    </source>
</evidence>
<dbReference type="GO" id="GO:0008270">
    <property type="term" value="F:zinc ion binding"/>
    <property type="evidence" value="ECO:0007669"/>
    <property type="project" value="InterPro"/>
</dbReference>
<dbReference type="SMART" id="SM00066">
    <property type="entry name" value="GAL4"/>
    <property type="match status" value="1"/>
</dbReference>
<dbReference type="EMBL" id="ML213623">
    <property type="protein sequence ID" value="TFK35228.1"/>
    <property type="molecule type" value="Genomic_DNA"/>
</dbReference>
<comment type="subcellular location">
    <subcellularLocation>
        <location evidence="1">Nucleus</location>
    </subcellularLocation>
</comment>
<dbReference type="GO" id="GO:0003677">
    <property type="term" value="F:DNA binding"/>
    <property type="evidence" value="ECO:0007669"/>
    <property type="project" value="InterPro"/>
</dbReference>
<protein>
    <recommendedName>
        <fullName evidence="8">Zn(2)-C6 fungal-type domain-containing protein</fullName>
    </recommendedName>
</protein>
<evidence type="ECO:0000256" key="4">
    <source>
        <dbReference type="ARBA" id="ARBA00023163"/>
    </source>
</evidence>
<dbReference type="GO" id="GO:0000981">
    <property type="term" value="F:DNA-binding transcription factor activity, RNA polymerase II-specific"/>
    <property type="evidence" value="ECO:0007669"/>
    <property type="project" value="InterPro"/>
</dbReference>
<dbReference type="GO" id="GO:0005634">
    <property type="term" value="C:nucleus"/>
    <property type="evidence" value="ECO:0007669"/>
    <property type="project" value="UniProtKB-SubCell"/>
</dbReference>
<keyword evidence="5" id="KW-0539">Nucleus</keyword>
<dbReference type="GO" id="GO:0006351">
    <property type="term" value="P:DNA-templated transcription"/>
    <property type="evidence" value="ECO:0007669"/>
    <property type="project" value="InterPro"/>
</dbReference>
<keyword evidence="4" id="KW-0804">Transcription</keyword>
<gene>
    <name evidence="9" type="ORF">BDQ12DRAFT_655730</name>
</gene>
<dbReference type="CDD" id="cd12148">
    <property type="entry name" value="fungal_TF_MHR"/>
    <property type="match status" value="1"/>
</dbReference>
<evidence type="ECO:0000256" key="2">
    <source>
        <dbReference type="ARBA" id="ARBA00022723"/>
    </source>
</evidence>
<evidence type="ECO:0000313" key="10">
    <source>
        <dbReference type="Proteomes" id="UP000308652"/>
    </source>
</evidence>
<dbReference type="PANTHER" id="PTHR47338">
    <property type="entry name" value="ZN(II)2CYS6 TRANSCRIPTION FACTOR (EUROFUNG)-RELATED"/>
    <property type="match status" value="1"/>
</dbReference>
<accession>A0A5C3LTE6</accession>
<dbReference type="Pfam" id="PF04082">
    <property type="entry name" value="Fungal_trans"/>
    <property type="match status" value="1"/>
</dbReference>
<feature type="region of interest" description="Disordered" evidence="7">
    <location>
        <begin position="82"/>
        <end position="119"/>
    </location>
</feature>
<feature type="coiled-coil region" evidence="6">
    <location>
        <begin position="51"/>
        <end position="78"/>
    </location>
</feature>
<dbReference type="Gene3D" id="4.10.240.10">
    <property type="entry name" value="Zn(2)-C6 fungal-type DNA-binding domain"/>
    <property type="match status" value="1"/>
</dbReference>
<evidence type="ECO:0000256" key="7">
    <source>
        <dbReference type="SAM" id="MobiDB-lite"/>
    </source>
</evidence>
<keyword evidence="10" id="KW-1185">Reference proteome</keyword>
<name>A0A5C3LTE6_9AGAR</name>
<dbReference type="InterPro" id="IPR001138">
    <property type="entry name" value="Zn2Cys6_DnaBD"/>
</dbReference>
<feature type="domain" description="Zn(2)-C6 fungal-type" evidence="8">
    <location>
        <begin position="17"/>
        <end position="49"/>
    </location>
</feature>
<dbReference type="CDD" id="cd00067">
    <property type="entry name" value="GAL4"/>
    <property type="match status" value="1"/>
</dbReference>
<dbReference type="PROSITE" id="PS00463">
    <property type="entry name" value="ZN2_CY6_FUNGAL_1"/>
    <property type="match status" value="1"/>
</dbReference>
<dbReference type="InterPro" id="IPR007219">
    <property type="entry name" value="XnlR_reg_dom"/>
</dbReference>
<dbReference type="STRING" id="68775.A0A5C3LTE6"/>
<keyword evidence="6" id="KW-0175">Coiled coil</keyword>
<keyword evidence="3" id="KW-0805">Transcription regulation</keyword>
<reference evidence="9 10" key="1">
    <citation type="journal article" date="2019" name="Nat. Ecol. Evol.">
        <title>Megaphylogeny resolves global patterns of mushroom evolution.</title>
        <authorList>
            <person name="Varga T."/>
            <person name="Krizsan K."/>
            <person name="Foldi C."/>
            <person name="Dima B."/>
            <person name="Sanchez-Garcia M."/>
            <person name="Sanchez-Ramirez S."/>
            <person name="Szollosi G.J."/>
            <person name="Szarkandi J.G."/>
            <person name="Papp V."/>
            <person name="Albert L."/>
            <person name="Andreopoulos W."/>
            <person name="Angelini C."/>
            <person name="Antonin V."/>
            <person name="Barry K.W."/>
            <person name="Bougher N.L."/>
            <person name="Buchanan P."/>
            <person name="Buyck B."/>
            <person name="Bense V."/>
            <person name="Catcheside P."/>
            <person name="Chovatia M."/>
            <person name="Cooper J."/>
            <person name="Damon W."/>
            <person name="Desjardin D."/>
            <person name="Finy P."/>
            <person name="Geml J."/>
            <person name="Haridas S."/>
            <person name="Hughes K."/>
            <person name="Justo A."/>
            <person name="Karasinski D."/>
            <person name="Kautmanova I."/>
            <person name="Kiss B."/>
            <person name="Kocsube S."/>
            <person name="Kotiranta H."/>
            <person name="LaButti K.M."/>
            <person name="Lechner B.E."/>
            <person name="Liimatainen K."/>
            <person name="Lipzen A."/>
            <person name="Lukacs Z."/>
            <person name="Mihaltcheva S."/>
            <person name="Morgado L.N."/>
            <person name="Niskanen T."/>
            <person name="Noordeloos M.E."/>
            <person name="Ohm R.A."/>
            <person name="Ortiz-Santana B."/>
            <person name="Ovrebo C."/>
            <person name="Racz N."/>
            <person name="Riley R."/>
            <person name="Savchenko A."/>
            <person name="Shiryaev A."/>
            <person name="Soop K."/>
            <person name="Spirin V."/>
            <person name="Szebenyi C."/>
            <person name="Tomsovsky M."/>
            <person name="Tulloss R.E."/>
            <person name="Uehling J."/>
            <person name="Grigoriev I.V."/>
            <person name="Vagvolgyi C."/>
            <person name="Papp T."/>
            <person name="Martin F.M."/>
            <person name="Miettinen O."/>
            <person name="Hibbett D.S."/>
            <person name="Nagy L.G."/>
        </authorList>
    </citation>
    <scope>NUCLEOTIDE SEQUENCE [LARGE SCALE GENOMIC DNA]</scope>
    <source>
        <strain evidence="9 10">CBS 166.37</strain>
    </source>
</reference>
<evidence type="ECO:0000256" key="6">
    <source>
        <dbReference type="SAM" id="Coils"/>
    </source>
</evidence>
<evidence type="ECO:0000256" key="1">
    <source>
        <dbReference type="ARBA" id="ARBA00004123"/>
    </source>
</evidence>
<evidence type="ECO:0000313" key="9">
    <source>
        <dbReference type="EMBL" id="TFK35228.1"/>
    </source>
</evidence>
<organism evidence="9 10">
    <name type="scientific">Crucibulum laeve</name>
    <dbReference type="NCBI Taxonomy" id="68775"/>
    <lineage>
        <taxon>Eukaryota</taxon>
        <taxon>Fungi</taxon>
        <taxon>Dikarya</taxon>
        <taxon>Basidiomycota</taxon>
        <taxon>Agaricomycotina</taxon>
        <taxon>Agaricomycetes</taxon>
        <taxon>Agaricomycetidae</taxon>
        <taxon>Agaricales</taxon>
        <taxon>Agaricineae</taxon>
        <taxon>Nidulariaceae</taxon>
        <taxon>Crucibulum</taxon>
    </lineage>
</organism>
<sequence length="550" mass="60499">MSPQPSGNNSNLQRGGACVNCRRRKMRCDGVHPICGQCDHAGRPDDCEYVVGQERSRTQILEENISRLEARIQELQNPHQANPSITLHQPYSHGQPSGRGSRNIAPSSDLSSTSSQDPPVNVAQQLLDHFLPFASEFGFFLNASRFQASALTQKPQGHPSRPAPALMTTAYLWGIHLSRDPSLLAHEQTYLTRALQQTSTALSGNHPNKVIHGLQAEVLLAYYFFANGRFLEGKYHVTAAVSISVSAGLNKIRSRNPTSAVASISPARDSVEEGERINACWTVFTLDKCWAAALDTPPNLIDPTDKLDAQIDTPWPMEMSEYEQGRFPTNVRTSQTIQKFLSGTQTADVGMSSKAILAKSALLWERVSDLARSWYPGMSQHHFASFSSAFAAVDSVIDRLKSSLPPLSQVMRTVNNPETLRTLAVAYSMINGSILRLHNILAQGSESSTRKRMSAAQGVVDVVTSIQSRSLVHLNPIIGTIWVDASQILINELSNMRTLRASYSMAHPTEAENSLTHGFERGLTAIEAFSRSCTLTNYQVRKIQETYAAL</sequence>
<dbReference type="SUPFAM" id="SSF57701">
    <property type="entry name" value="Zn2/Cys6 DNA-binding domain"/>
    <property type="match status" value="1"/>
</dbReference>
<evidence type="ECO:0000256" key="3">
    <source>
        <dbReference type="ARBA" id="ARBA00023015"/>
    </source>
</evidence>
<dbReference type="PANTHER" id="PTHR47338:SF29">
    <property type="entry name" value="ZN(2)-C6 FUNGAL-TYPE DOMAIN-CONTAINING PROTEIN"/>
    <property type="match status" value="1"/>
</dbReference>
<dbReference type="Pfam" id="PF00172">
    <property type="entry name" value="Zn_clus"/>
    <property type="match status" value="1"/>
</dbReference>
<dbReference type="InterPro" id="IPR050815">
    <property type="entry name" value="TF_fung"/>
</dbReference>
<dbReference type="Proteomes" id="UP000308652">
    <property type="component" value="Unassembled WGS sequence"/>
</dbReference>
<keyword evidence="2" id="KW-0479">Metal-binding</keyword>
<proteinExistence type="predicted"/>
<dbReference type="AlphaFoldDB" id="A0A5C3LTE6"/>
<evidence type="ECO:0000256" key="5">
    <source>
        <dbReference type="ARBA" id="ARBA00023242"/>
    </source>
</evidence>
<feature type="compositionally biased region" description="Polar residues" evidence="7">
    <location>
        <begin position="82"/>
        <end position="106"/>
    </location>
</feature>
<dbReference type="PROSITE" id="PS50048">
    <property type="entry name" value="ZN2_CY6_FUNGAL_2"/>
    <property type="match status" value="1"/>
</dbReference>